<evidence type="ECO:0000256" key="8">
    <source>
        <dbReference type="ARBA" id="ARBA00022645"/>
    </source>
</evidence>
<sequence length="774" mass="87816">MSQPKKNNKSKSKQATKKPWVLKTLIKLFFVFVALFIAAGIYLDAQIKQKFEGNKWQLPALVYGVEHNYQKSDALSRTALIEHLKLLDYRQVRQLSAPGEFEPTRTGVRFYRRAYSLPHSEVDAQKLEVSFYKNRIDRIAKLAGNDTQSAFSLEPYLIGRLQANNLEDRILVKLHQVPDLLIQTLLLVEDQNFYKHHGVAPLSIARALWVNIQAGRTVQGGSTLTQQLVKNMFLTNERSLWRKIKEAYMAVLLDARYNKSEILEAYLNEVYLGQNHSRSVNGMGLASHYYFAKPLDELAPNEIALLIGIIKGPSYYNPRYNLDRALKRRDLILRLMTESNLISAEDYQYEITRNVVIQDKNAIAKRRYPAYLDQVQAELKRVLQLNHKVEMHSGLKIFTHFDPLAQNQAQTAISNGLTQLEQQRTLEGLQAASLVIDSHSGGIQAIVGDRQANFDGFNRALNAQRNIGSLIKPAVYLTALEQNDYHLASVLKDEPIKLTNSQGKEWAPKNYDKQFLGDVLLVDALVNSRNVPTVNLGMTLGLDAVANTLNDIGLTRDIRLYPSMLLGSVTLSPFEVADLYQAFSNEGNKQKIHAINTVNSMDNQQLWQFNQAPTKVIDRADAYLINYAMNQVTRKGSAKWLGSQFKRHQFAGKTGTTNDLLDSWFVGYDQTQLAVFWIGHDDNQSTKLTGASGALKLFGEYQKLRTPSSLVMAKPDGIEMRYFNRQTGRHSLPGCGALIMLPAKVEHLAKPQECEQSKDWDKPEKSWLQKLFDW</sequence>
<keyword evidence="11 23" id="KW-0808">Transferase</keyword>
<keyword evidence="18 23" id="KW-0961">Cell wall biogenesis/degradation</keyword>
<dbReference type="InterPro" id="IPR011813">
    <property type="entry name" value="PBP_1b"/>
</dbReference>
<comment type="pathway">
    <text evidence="3 23">Cell wall biogenesis; peptidoglycan biosynthesis.</text>
</comment>
<dbReference type="Proteomes" id="UP001163726">
    <property type="component" value="Chromosome"/>
</dbReference>
<dbReference type="InterPro" id="IPR001264">
    <property type="entry name" value="Glyco_trans_51"/>
</dbReference>
<evidence type="ECO:0000256" key="23">
    <source>
        <dbReference type="PIRNR" id="PIRNR002799"/>
    </source>
</evidence>
<evidence type="ECO:0000256" key="17">
    <source>
        <dbReference type="ARBA" id="ARBA00023268"/>
    </source>
</evidence>
<evidence type="ECO:0000256" key="9">
    <source>
        <dbReference type="ARBA" id="ARBA00022670"/>
    </source>
</evidence>
<keyword evidence="24" id="KW-0812">Transmembrane</keyword>
<keyword evidence="15 24" id="KW-0472">Membrane</keyword>
<dbReference type="InterPro" id="IPR001460">
    <property type="entry name" value="PCN-bd_Tpept"/>
</dbReference>
<evidence type="ECO:0000256" key="13">
    <source>
        <dbReference type="ARBA" id="ARBA00022960"/>
    </source>
</evidence>
<feature type="domain" description="Bifunctional transglycosylase second" evidence="27">
    <location>
        <begin position="73"/>
        <end position="146"/>
    </location>
</feature>
<keyword evidence="13 23" id="KW-0133">Cell shape</keyword>
<comment type="similarity">
    <text evidence="5 23">In the N-terminal section; belongs to the glycosyltransferase 51 family.</text>
</comment>
<dbReference type="Gene3D" id="1.10.3810.10">
    <property type="entry name" value="Biosynthetic peptidoglycan transglycosylase-like"/>
    <property type="match status" value="1"/>
</dbReference>
<evidence type="ECO:0000256" key="19">
    <source>
        <dbReference type="ARBA" id="ARBA00032454"/>
    </source>
</evidence>
<comment type="catalytic activity">
    <reaction evidence="20">
        <text>Preferential cleavage: (Ac)2-L-Lys-D-Ala-|-D-Ala. Also transpeptidation of peptidyl-alanyl moieties that are N-acyl substituents of D-alanine.</text>
        <dbReference type="EC" id="3.4.16.4"/>
    </reaction>
</comment>
<evidence type="ECO:0000256" key="10">
    <source>
        <dbReference type="ARBA" id="ARBA00022676"/>
    </source>
</evidence>
<dbReference type="Pfam" id="PF00905">
    <property type="entry name" value="Transpeptidase"/>
    <property type="match status" value="1"/>
</dbReference>
<evidence type="ECO:0000256" key="7">
    <source>
        <dbReference type="ARBA" id="ARBA00022475"/>
    </source>
</evidence>
<evidence type="ECO:0000259" key="27">
    <source>
        <dbReference type="Pfam" id="PF14814"/>
    </source>
</evidence>
<keyword evidence="7" id="KW-1003">Cell membrane</keyword>
<evidence type="ECO:0000256" key="11">
    <source>
        <dbReference type="ARBA" id="ARBA00022679"/>
    </source>
</evidence>
<evidence type="ECO:0000256" key="3">
    <source>
        <dbReference type="ARBA" id="ARBA00004752"/>
    </source>
</evidence>
<evidence type="ECO:0000256" key="5">
    <source>
        <dbReference type="ARBA" id="ARBA00007739"/>
    </source>
</evidence>
<gene>
    <name evidence="28" type="primary">mrcB</name>
    <name evidence="28" type="ORF">OLW01_11820</name>
</gene>
<dbReference type="RefSeq" id="WP_268074124.1">
    <property type="nucleotide sequence ID" value="NZ_CP109965.1"/>
</dbReference>
<comment type="function">
    <text evidence="1 23">Cell wall formation. Synthesis of cross-linked peptidoglycan from the lipid intermediates. The enzyme has a penicillin-insensitive transglycosylase N-terminal domain (formation of linear glycan strands) and a penicillin-sensitive transpeptidase C-terminal domain (cross-linking of the peptide subunits).</text>
</comment>
<evidence type="ECO:0000256" key="20">
    <source>
        <dbReference type="ARBA" id="ARBA00034000"/>
    </source>
</evidence>
<comment type="similarity">
    <text evidence="4 23">In the C-terminal section; belongs to the transpeptidase family.</text>
</comment>
<evidence type="ECO:0000256" key="14">
    <source>
        <dbReference type="ARBA" id="ARBA00022984"/>
    </source>
</evidence>
<keyword evidence="29" id="KW-1185">Reference proteome</keyword>
<name>A0ABY7AKZ1_9ALTE</name>
<comment type="subcellular location">
    <subcellularLocation>
        <location evidence="2">Cell membrane</location>
    </subcellularLocation>
</comment>
<evidence type="ECO:0000256" key="2">
    <source>
        <dbReference type="ARBA" id="ARBA00004236"/>
    </source>
</evidence>
<dbReference type="EMBL" id="CP109965">
    <property type="protein sequence ID" value="WAJ69831.1"/>
    <property type="molecule type" value="Genomic_DNA"/>
</dbReference>
<dbReference type="PANTHER" id="PTHR32282">
    <property type="entry name" value="BINDING PROTEIN TRANSPEPTIDASE, PUTATIVE-RELATED"/>
    <property type="match status" value="1"/>
</dbReference>
<keyword evidence="17" id="KW-0511">Multifunctional enzyme</keyword>
<dbReference type="Pfam" id="PF00912">
    <property type="entry name" value="Transgly"/>
    <property type="match status" value="1"/>
</dbReference>
<keyword evidence="12" id="KW-0378">Hydrolase</keyword>
<dbReference type="Pfam" id="PF14814">
    <property type="entry name" value="UB2H"/>
    <property type="match status" value="1"/>
</dbReference>
<evidence type="ECO:0000259" key="26">
    <source>
        <dbReference type="Pfam" id="PF00912"/>
    </source>
</evidence>
<evidence type="ECO:0000256" key="16">
    <source>
        <dbReference type="ARBA" id="ARBA00023251"/>
    </source>
</evidence>
<reference evidence="28" key="1">
    <citation type="submission" date="2022-10" db="EMBL/GenBank/DDBJ databases">
        <title>Catenovulum adriacola sp. nov. isolated in the Harbour of Susak.</title>
        <authorList>
            <person name="Schoch T."/>
            <person name="Reich S.J."/>
            <person name="Stoeferle S."/>
            <person name="Flaiz M."/>
            <person name="Kazda M."/>
            <person name="Riedel C.U."/>
            <person name="Duerre P."/>
        </authorList>
    </citation>
    <scope>NUCLEOTIDE SEQUENCE</scope>
    <source>
        <strain evidence="28">TS8</strain>
    </source>
</reference>
<dbReference type="InterPro" id="IPR023346">
    <property type="entry name" value="Lysozyme-like_dom_sf"/>
</dbReference>
<evidence type="ECO:0000256" key="1">
    <source>
        <dbReference type="ARBA" id="ARBA00002624"/>
    </source>
</evidence>
<dbReference type="InterPro" id="IPR028166">
    <property type="entry name" value="UB2H"/>
</dbReference>
<evidence type="ECO:0000256" key="15">
    <source>
        <dbReference type="ARBA" id="ARBA00023136"/>
    </source>
</evidence>
<evidence type="ECO:0000313" key="29">
    <source>
        <dbReference type="Proteomes" id="UP001163726"/>
    </source>
</evidence>
<dbReference type="PIRSF" id="PIRSF002799">
    <property type="entry name" value="PBP_1b"/>
    <property type="match status" value="1"/>
</dbReference>
<keyword evidence="8" id="KW-0121">Carboxypeptidase</keyword>
<dbReference type="SUPFAM" id="SSF56601">
    <property type="entry name" value="beta-lactamase/transpeptidase-like"/>
    <property type="match status" value="1"/>
</dbReference>
<dbReference type="Gene3D" id="1.20.5.100">
    <property type="entry name" value="Cytochrome c1, transmembrane anchor, C-terminal"/>
    <property type="match status" value="1"/>
</dbReference>
<feature type="domain" description="Penicillin-binding protein transpeptidase" evidence="25">
    <location>
        <begin position="434"/>
        <end position="684"/>
    </location>
</feature>
<dbReference type="Gene3D" id="3.30.2060.10">
    <property type="entry name" value="Penicillin-binding protein 1b domain"/>
    <property type="match status" value="1"/>
</dbReference>
<keyword evidence="24" id="KW-1133">Transmembrane helix</keyword>
<proteinExistence type="inferred from homology"/>
<comment type="catalytic activity">
    <reaction evidence="21">
        <text>[GlcNAc-(1-&gt;4)-Mur2Ac(oyl-L-Ala-gamma-D-Glu-L-Lys-D-Ala-D-Ala)](n)-di-trans,octa-cis-undecaprenyl diphosphate + beta-D-GlcNAc-(1-&gt;4)-Mur2Ac(oyl-L-Ala-gamma-D-Glu-L-Lys-D-Ala-D-Ala)-di-trans,octa-cis-undecaprenyl diphosphate = [GlcNAc-(1-&gt;4)-Mur2Ac(oyl-L-Ala-gamma-D-Glu-L-Lys-D-Ala-D-Ala)](n+1)-di-trans,octa-cis-undecaprenyl diphosphate + di-trans,octa-cis-undecaprenyl diphosphate + H(+)</text>
        <dbReference type="Rhea" id="RHEA:23708"/>
        <dbReference type="Rhea" id="RHEA-COMP:9602"/>
        <dbReference type="Rhea" id="RHEA-COMP:9603"/>
        <dbReference type="ChEBI" id="CHEBI:15378"/>
        <dbReference type="ChEBI" id="CHEBI:58405"/>
        <dbReference type="ChEBI" id="CHEBI:60033"/>
        <dbReference type="ChEBI" id="CHEBI:78435"/>
        <dbReference type="EC" id="2.4.99.28"/>
    </reaction>
</comment>
<evidence type="ECO:0000256" key="22">
    <source>
        <dbReference type="NCBIfam" id="TIGR02071"/>
    </source>
</evidence>
<evidence type="ECO:0000259" key="25">
    <source>
        <dbReference type="Pfam" id="PF00905"/>
    </source>
</evidence>
<evidence type="ECO:0000256" key="6">
    <source>
        <dbReference type="ARBA" id="ARBA00018637"/>
    </source>
</evidence>
<protein>
    <recommendedName>
        <fullName evidence="6 22">Penicillin-binding protein 1B</fullName>
        <shortName evidence="23">PBP-1b</shortName>
        <shortName evidence="23">PBP1b</shortName>
    </recommendedName>
    <alternativeName>
        <fullName evidence="19 23">Murein polymerase</fullName>
    </alternativeName>
</protein>
<feature type="domain" description="Glycosyl transferase family 51" evidence="26">
    <location>
        <begin position="165"/>
        <end position="336"/>
    </location>
</feature>
<dbReference type="PANTHER" id="PTHR32282:SF11">
    <property type="entry name" value="PENICILLIN-BINDING PROTEIN 1B"/>
    <property type="match status" value="1"/>
</dbReference>
<evidence type="ECO:0000256" key="12">
    <source>
        <dbReference type="ARBA" id="ARBA00022801"/>
    </source>
</evidence>
<evidence type="ECO:0000256" key="18">
    <source>
        <dbReference type="ARBA" id="ARBA00023316"/>
    </source>
</evidence>
<keyword evidence="10 23" id="KW-0328">Glycosyltransferase</keyword>
<accession>A0ABY7AKZ1</accession>
<keyword evidence="16" id="KW-0046">Antibiotic resistance</keyword>
<dbReference type="InterPro" id="IPR050396">
    <property type="entry name" value="Glycosyltr_51/Transpeptidase"/>
</dbReference>
<dbReference type="NCBIfam" id="TIGR02071">
    <property type="entry name" value="PBP_1b"/>
    <property type="match status" value="1"/>
</dbReference>
<evidence type="ECO:0000256" key="21">
    <source>
        <dbReference type="ARBA" id="ARBA00049902"/>
    </source>
</evidence>
<dbReference type="Gene3D" id="3.40.710.10">
    <property type="entry name" value="DD-peptidase/beta-lactamase superfamily"/>
    <property type="match status" value="1"/>
</dbReference>
<organism evidence="28 29">
    <name type="scientific">Catenovulum adriaticum</name>
    <dbReference type="NCBI Taxonomy" id="2984846"/>
    <lineage>
        <taxon>Bacteria</taxon>
        <taxon>Pseudomonadati</taxon>
        <taxon>Pseudomonadota</taxon>
        <taxon>Gammaproteobacteria</taxon>
        <taxon>Alteromonadales</taxon>
        <taxon>Alteromonadaceae</taxon>
        <taxon>Catenovulum</taxon>
    </lineage>
</organism>
<evidence type="ECO:0000256" key="4">
    <source>
        <dbReference type="ARBA" id="ARBA00007090"/>
    </source>
</evidence>
<feature type="transmembrane region" description="Helical" evidence="24">
    <location>
        <begin position="20"/>
        <end position="43"/>
    </location>
</feature>
<evidence type="ECO:0000313" key="28">
    <source>
        <dbReference type="EMBL" id="WAJ69831.1"/>
    </source>
</evidence>
<keyword evidence="14 23" id="KW-0573">Peptidoglycan synthesis</keyword>
<evidence type="ECO:0000256" key="24">
    <source>
        <dbReference type="SAM" id="Phobius"/>
    </source>
</evidence>
<dbReference type="SUPFAM" id="SSF53955">
    <property type="entry name" value="Lysozyme-like"/>
    <property type="match status" value="1"/>
</dbReference>
<dbReference type="InterPro" id="IPR012338">
    <property type="entry name" value="Beta-lactam/transpept-like"/>
</dbReference>
<keyword evidence="9" id="KW-0645">Protease</keyword>
<dbReference type="InterPro" id="IPR036950">
    <property type="entry name" value="PBP_transglycosylase"/>
</dbReference>
<dbReference type="NCBIfam" id="TIGR02074">
    <property type="entry name" value="PBP_1a_fam"/>
    <property type="match status" value="1"/>
</dbReference>